<dbReference type="KEGG" id="fvr:FVEG_12992"/>
<dbReference type="eggNOG" id="ENOG502SNXC">
    <property type="taxonomic scope" value="Eukaryota"/>
</dbReference>
<gene>
    <name evidence="1" type="ORF">FVEG_12992</name>
</gene>
<evidence type="ECO:0008006" key="3">
    <source>
        <dbReference type="Google" id="ProtNLM"/>
    </source>
</evidence>
<accession>W7MUQ8</accession>
<evidence type="ECO:0000313" key="2">
    <source>
        <dbReference type="Proteomes" id="UP000009096"/>
    </source>
</evidence>
<dbReference type="VEuPathDB" id="FungiDB:FVEG_12992"/>
<dbReference type="EMBL" id="DS022262">
    <property type="protein sequence ID" value="EWG54896.1"/>
    <property type="molecule type" value="Genomic_DNA"/>
</dbReference>
<sequence>MHINTQTRAVIVIKTSHSSQNLHETSRFITASMKSQQELREAIENTARKFLGAYKEAGEQNDPAIINRDVTECCKRYFKPAGVLQLFGSPPVDGLSNADYEAAMALDLQKYVVTYSDISDVTVDTESRKSAATTVTGMKYKDGEEDVIEHSWVLDFNEDGSKVTKVIEFCDMDGLRRMFVKVYSDKQDSK</sequence>
<name>W7MUQ8_GIBM7</name>
<dbReference type="AlphaFoldDB" id="W7MUQ8"/>
<reference evidence="1 2" key="1">
    <citation type="journal article" date="2010" name="Nature">
        <title>Comparative genomics reveals mobile pathogenicity chromosomes in Fusarium.</title>
        <authorList>
            <person name="Ma L.J."/>
            <person name="van der Does H.C."/>
            <person name="Borkovich K.A."/>
            <person name="Coleman J.J."/>
            <person name="Daboussi M.J."/>
            <person name="Di Pietro A."/>
            <person name="Dufresne M."/>
            <person name="Freitag M."/>
            <person name="Grabherr M."/>
            <person name="Henrissat B."/>
            <person name="Houterman P.M."/>
            <person name="Kang S."/>
            <person name="Shim W.B."/>
            <person name="Woloshuk C."/>
            <person name="Xie X."/>
            <person name="Xu J.R."/>
            <person name="Antoniw J."/>
            <person name="Baker S.E."/>
            <person name="Bluhm B.H."/>
            <person name="Breakspear A."/>
            <person name="Brown D.W."/>
            <person name="Butchko R.A."/>
            <person name="Chapman S."/>
            <person name="Coulson R."/>
            <person name="Coutinho P.M."/>
            <person name="Danchin E.G."/>
            <person name="Diener A."/>
            <person name="Gale L.R."/>
            <person name="Gardiner D.M."/>
            <person name="Goff S."/>
            <person name="Hammond-Kosack K.E."/>
            <person name="Hilburn K."/>
            <person name="Hua-Van A."/>
            <person name="Jonkers W."/>
            <person name="Kazan K."/>
            <person name="Kodira C.D."/>
            <person name="Koehrsen M."/>
            <person name="Kumar L."/>
            <person name="Lee Y.H."/>
            <person name="Li L."/>
            <person name="Manners J.M."/>
            <person name="Miranda-Saavedra D."/>
            <person name="Mukherjee M."/>
            <person name="Park G."/>
            <person name="Park J."/>
            <person name="Park S.Y."/>
            <person name="Proctor R.H."/>
            <person name="Regev A."/>
            <person name="Ruiz-Roldan M.C."/>
            <person name="Sain D."/>
            <person name="Sakthikumar S."/>
            <person name="Sykes S."/>
            <person name="Schwartz D.C."/>
            <person name="Turgeon B.G."/>
            <person name="Wapinski I."/>
            <person name="Yoder O."/>
            <person name="Young S."/>
            <person name="Zeng Q."/>
            <person name="Zhou S."/>
            <person name="Galagan J."/>
            <person name="Cuomo C.A."/>
            <person name="Kistler H.C."/>
            <person name="Rep M."/>
        </authorList>
    </citation>
    <scope>NUCLEOTIDE SEQUENCE [LARGE SCALE GENOMIC DNA]</scope>
    <source>
        <strain evidence="2">M3125 / FGSC 7600</strain>
    </source>
</reference>
<dbReference type="Proteomes" id="UP000009096">
    <property type="component" value="Chromosome 11"/>
</dbReference>
<proteinExistence type="predicted"/>
<organism evidence="1 2">
    <name type="scientific">Gibberella moniliformis (strain M3125 / FGSC 7600)</name>
    <name type="common">Maize ear and stalk rot fungus</name>
    <name type="synonym">Fusarium verticillioides</name>
    <dbReference type="NCBI Taxonomy" id="334819"/>
    <lineage>
        <taxon>Eukaryota</taxon>
        <taxon>Fungi</taxon>
        <taxon>Dikarya</taxon>
        <taxon>Ascomycota</taxon>
        <taxon>Pezizomycotina</taxon>
        <taxon>Sordariomycetes</taxon>
        <taxon>Hypocreomycetidae</taxon>
        <taxon>Hypocreales</taxon>
        <taxon>Nectriaceae</taxon>
        <taxon>Fusarium</taxon>
        <taxon>Fusarium fujikuroi species complex</taxon>
    </lineage>
</organism>
<dbReference type="OrthoDB" id="3758478at2759"/>
<dbReference type="EMBL" id="CM000588">
    <property type="protein sequence ID" value="EWG54896.1"/>
    <property type="molecule type" value="Genomic_DNA"/>
</dbReference>
<evidence type="ECO:0000313" key="1">
    <source>
        <dbReference type="EMBL" id="EWG54896.1"/>
    </source>
</evidence>
<dbReference type="RefSeq" id="XP_018761087.1">
    <property type="nucleotide sequence ID" value="XM_018902376.1"/>
</dbReference>
<dbReference type="GeneID" id="30070385"/>
<keyword evidence="2" id="KW-1185">Reference proteome</keyword>
<protein>
    <recommendedName>
        <fullName evidence="3">SnoaL-like domain-containing protein</fullName>
    </recommendedName>
</protein>